<evidence type="ECO:0000313" key="2">
    <source>
        <dbReference type="EMBL" id="KAF2555722.1"/>
    </source>
</evidence>
<feature type="region of interest" description="Disordered" evidence="1">
    <location>
        <begin position="1"/>
        <end position="56"/>
    </location>
</feature>
<reference evidence="2" key="1">
    <citation type="submission" date="2019-12" db="EMBL/GenBank/DDBJ databases">
        <title>Genome sequencing and annotation of Brassica cretica.</title>
        <authorList>
            <person name="Studholme D.J."/>
            <person name="Sarris P.F."/>
        </authorList>
    </citation>
    <scope>NUCLEOTIDE SEQUENCE</scope>
    <source>
        <strain evidence="2">PFS-001/15</strain>
        <tissue evidence="2">Leaf</tissue>
    </source>
</reference>
<proteinExistence type="predicted"/>
<accession>A0A8S9HHI2</accession>
<evidence type="ECO:0000313" key="3">
    <source>
        <dbReference type="Proteomes" id="UP000712281"/>
    </source>
</evidence>
<name>A0A8S9HHI2_BRACR</name>
<comment type="caution">
    <text evidence="2">The sequence shown here is derived from an EMBL/GenBank/DDBJ whole genome shotgun (WGS) entry which is preliminary data.</text>
</comment>
<evidence type="ECO:0000256" key="1">
    <source>
        <dbReference type="SAM" id="MobiDB-lite"/>
    </source>
</evidence>
<dbReference type="AlphaFoldDB" id="A0A8S9HHI2"/>
<dbReference type="Proteomes" id="UP000712281">
    <property type="component" value="Unassembled WGS sequence"/>
</dbReference>
<organism evidence="2 3">
    <name type="scientific">Brassica cretica</name>
    <name type="common">Mustard</name>
    <dbReference type="NCBI Taxonomy" id="69181"/>
    <lineage>
        <taxon>Eukaryota</taxon>
        <taxon>Viridiplantae</taxon>
        <taxon>Streptophyta</taxon>
        <taxon>Embryophyta</taxon>
        <taxon>Tracheophyta</taxon>
        <taxon>Spermatophyta</taxon>
        <taxon>Magnoliopsida</taxon>
        <taxon>eudicotyledons</taxon>
        <taxon>Gunneridae</taxon>
        <taxon>Pentapetalae</taxon>
        <taxon>rosids</taxon>
        <taxon>malvids</taxon>
        <taxon>Brassicales</taxon>
        <taxon>Brassicaceae</taxon>
        <taxon>Brassiceae</taxon>
        <taxon>Brassica</taxon>
    </lineage>
</organism>
<feature type="compositionally biased region" description="Basic and acidic residues" evidence="1">
    <location>
        <begin position="110"/>
        <end position="127"/>
    </location>
</feature>
<protein>
    <submittedName>
        <fullName evidence="2">Uncharacterized protein</fullName>
    </submittedName>
</protein>
<gene>
    <name evidence="2" type="ORF">F2Q68_00016731</name>
</gene>
<dbReference type="EMBL" id="QGKW02001940">
    <property type="protein sequence ID" value="KAF2555722.1"/>
    <property type="molecule type" value="Genomic_DNA"/>
</dbReference>
<feature type="compositionally biased region" description="Basic and acidic residues" evidence="1">
    <location>
        <begin position="1"/>
        <end position="21"/>
    </location>
</feature>
<feature type="region of interest" description="Disordered" evidence="1">
    <location>
        <begin position="87"/>
        <end position="127"/>
    </location>
</feature>
<sequence>MDTRPDESRPSPLEPERKHDGSPSTVKTNPKQIVQPKQPTRCSSREVKTGGSTESTKKLNRLQSILLSKLLACTTYICIDSCKLEDATTQPSGREETVGDSDSCNLSEAMNRRSREIGKTPRERERR</sequence>
<feature type="compositionally biased region" description="Polar residues" evidence="1">
    <location>
        <begin position="22"/>
        <end position="42"/>
    </location>
</feature>